<feature type="transmembrane region" description="Helical" evidence="2">
    <location>
        <begin position="423"/>
        <end position="446"/>
    </location>
</feature>
<dbReference type="VEuPathDB" id="PlasmoDB:POWCR01_000189000"/>
<sequence>MSTGTIHVIFSGPKPKTKLDIFECLDKHEEIKTEFQVKISQLDKREVNNELFIPKCKELKKYMNDKENEFIECFKGDLSYLLPNIETVLLDIIKKSTKYGHCEAKLKPEKKDQCNVGDDGCHEQTMPIGKGSEEKSACPDDSCKKDHSECHRSIDKKHVSGGIDKTTCQAYNSESPKEPGYSRNFKGIIPPESKNGTHFPDTEKMEETFQYFVPTLDNKKKDKTDTYISILQDNASLDYNPNNKSYTSGLDMNNLSRIDVIGSFFSTEQRAIPLTEMNYIHSETSEGESGRNIFHTISHSDINSSPIESPSGEKHATKEVLPVQELHDKVDVPSSQGPLSGKGDVSEHSSNLFSPLTTVDTMQTCSSENTTVISGYDSHGKSTSICRSSSIVDEELTQEGGVEKSPNPLTPSPYEEGIPFKTYIIIIVVILAILLLLLLLFKFTALRGMFRKKKRKEKREIVEEFKKIILESSTAQEKSIYLAYGRVDP</sequence>
<gene>
    <name evidence="3" type="primary">PowCR01_000189000</name>
    <name evidence="3" type="ORF">POWCR01_000189000</name>
</gene>
<feature type="region of interest" description="Disordered" evidence="1">
    <location>
        <begin position="167"/>
        <end position="198"/>
    </location>
</feature>
<keyword evidence="2" id="KW-0472">Membrane</keyword>
<evidence type="ECO:0000256" key="2">
    <source>
        <dbReference type="SAM" id="Phobius"/>
    </source>
</evidence>
<protein>
    <submittedName>
        <fullName evidence="3">PIR protein</fullName>
    </submittedName>
</protein>
<evidence type="ECO:0000313" key="3">
    <source>
        <dbReference type="EMBL" id="SBT74169.1"/>
    </source>
</evidence>
<dbReference type="OrthoDB" id="10317115at2759"/>
<keyword evidence="2" id="KW-1133">Transmembrane helix</keyword>
<dbReference type="AlphaFoldDB" id="A0A1C3KJR5"/>
<accession>A0A1C3KJR5</accession>
<organism evidence="3 4">
    <name type="scientific">Plasmodium ovale</name>
    <name type="common">malaria parasite P. ovale</name>
    <dbReference type="NCBI Taxonomy" id="36330"/>
    <lineage>
        <taxon>Eukaryota</taxon>
        <taxon>Sar</taxon>
        <taxon>Alveolata</taxon>
        <taxon>Apicomplexa</taxon>
        <taxon>Aconoidasida</taxon>
        <taxon>Haemosporida</taxon>
        <taxon>Plasmodiidae</taxon>
        <taxon>Plasmodium</taxon>
        <taxon>Plasmodium (Plasmodium)</taxon>
    </lineage>
</organism>
<dbReference type="Proteomes" id="UP000243200">
    <property type="component" value="Unassembled WGS sequence"/>
</dbReference>
<dbReference type="EMBL" id="FLRJ01000650">
    <property type="protein sequence ID" value="SBT74169.1"/>
    <property type="molecule type" value="Genomic_DNA"/>
</dbReference>
<reference evidence="3 4" key="1">
    <citation type="submission" date="2016-06" db="EMBL/GenBank/DDBJ databases">
        <authorList>
            <consortium name="Pathogen Informatics"/>
        </authorList>
    </citation>
    <scope>NUCLEOTIDE SEQUENCE [LARGE SCALE GENOMIC DNA]</scope>
</reference>
<evidence type="ECO:0000256" key="1">
    <source>
        <dbReference type="SAM" id="MobiDB-lite"/>
    </source>
</evidence>
<name>A0A1C3KJR5_PLAOA</name>
<dbReference type="VEuPathDB" id="PlasmoDB:PocGH01_00188500"/>
<evidence type="ECO:0000313" key="4">
    <source>
        <dbReference type="Proteomes" id="UP000243200"/>
    </source>
</evidence>
<proteinExistence type="predicted"/>
<keyword evidence="2" id="KW-0812">Transmembrane</keyword>